<evidence type="ECO:0000313" key="1">
    <source>
        <dbReference type="EMBL" id="KPL81149.1"/>
    </source>
</evidence>
<organism evidence="1 2">
    <name type="scientific">Herpetosiphon geysericola</name>
    <dbReference type="NCBI Taxonomy" id="70996"/>
    <lineage>
        <taxon>Bacteria</taxon>
        <taxon>Bacillati</taxon>
        <taxon>Chloroflexota</taxon>
        <taxon>Chloroflexia</taxon>
        <taxon>Herpetosiphonales</taxon>
        <taxon>Herpetosiphonaceae</taxon>
        <taxon>Herpetosiphon</taxon>
    </lineage>
</organism>
<protein>
    <recommendedName>
        <fullName evidence="3">Polyketide cyclase</fullName>
    </recommendedName>
</protein>
<dbReference type="SUPFAM" id="SSF55961">
    <property type="entry name" value="Bet v1-like"/>
    <property type="match status" value="1"/>
</dbReference>
<reference evidence="1 2" key="1">
    <citation type="submission" date="2015-07" db="EMBL/GenBank/DDBJ databases">
        <title>Whole genome sequence of Herpetosiphon geysericola DSM 7119.</title>
        <authorList>
            <person name="Hemp J."/>
            <person name="Ward L.M."/>
            <person name="Pace L.A."/>
            <person name="Fischer W.W."/>
        </authorList>
    </citation>
    <scope>NUCLEOTIDE SEQUENCE [LARGE SCALE GENOMIC DNA]</scope>
    <source>
        <strain evidence="1 2">DSM 7119</strain>
    </source>
</reference>
<dbReference type="PATRIC" id="fig|70996.4.peg.1983"/>
<gene>
    <name evidence="1" type="ORF">SE18_20835</name>
</gene>
<dbReference type="AlphaFoldDB" id="A0A0P6XX97"/>
<dbReference type="STRING" id="70996.SE18_20835"/>
<evidence type="ECO:0000313" key="2">
    <source>
        <dbReference type="Proteomes" id="UP000050277"/>
    </source>
</evidence>
<name>A0A0P6XX97_9CHLR</name>
<comment type="caution">
    <text evidence="1">The sequence shown here is derived from an EMBL/GenBank/DDBJ whole genome shotgun (WGS) entry which is preliminary data.</text>
</comment>
<dbReference type="Gene3D" id="3.30.530.20">
    <property type="match status" value="1"/>
</dbReference>
<evidence type="ECO:0008006" key="3">
    <source>
        <dbReference type="Google" id="ProtNLM"/>
    </source>
</evidence>
<dbReference type="Proteomes" id="UP000050277">
    <property type="component" value="Unassembled WGS sequence"/>
</dbReference>
<keyword evidence="2" id="KW-1185">Reference proteome</keyword>
<dbReference type="InterPro" id="IPR023393">
    <property type="entry name" value="START-like_dom_sf"/>
</dbReference>
<dbReference type="EMBL" id="LGKP01000035">
    <property type="protein sequence ID" value="KPL81149.1"/>
    <property type="molecule type" value="Genomic_DNA"/>
</dbReference>
<accession>A0A0P6XX97</accession>
<dbReference type="InterPro" id="IPR019587">
    <property type="entry name" value="Polyketide_cyclase/dehydratase"/>
</dbReference>
<dbReference type="Pfam" id="PF10604">
    <property type="entry name" value="Polyketide_cyc2"/>
    <property type="match status" value="1"/>
</dbReference>
<dbReference type="RefSeq" id="WP_054536398.1">
    <property type="nucleotide sequence ID" value="NZ_LGKP01000035.1"/>
</dbReference>
<dbReference type="OrthoDB" id="5402478at2"/>
<proteinExistence type="predicted"/>
<sequence>MPIGHVSFVNTCSITAPPAFCFGYISDFEHDPEWWPSLASSQRICGHGMGAIYEQFASVGALQFSSLIEITAYTPHESMEFTITSHGVMICLVRYEFSEQDGLTTFTMRSQIRFLPLWLRLVAPLFQTILVGQVVTHFAILKQTLEQAYQQTLGV</sequence>
<dbReference type="CDD" id="cd07812">
    <property type="entry name" value="SRPBCC"/>
    <property type="match status" value="1"/>
</dbReference>